<dbReference type="AlphaFoldDB" id="T0L6U0"/>
<protein>
    <recommendedName>
        <fullName evidence="7">Short-chain dehydrogenase</fullName>
    </recommendedName>
</protein>
<keyword evidence="2" id="KW-0521">NADP</keyword>
<evidence type="ECO:0000256" key="1">
    <source>
        <dbReference type="ARBA" id="ARBA00006484"/>
    </source>
</evidence>
<dbReference type="OrthoDB" id="191139at2759"/>
<dbReference type="EMBL" id="AMYD01003020">
    <property type="protein sequence ID" value="EQB47291.1"/>
    <property type="molecule type" value="Genomic_DNA"/>
</dbReference>
<proteinExistence type="inferred from homology"/>
<dbReference type="Gene3D" id="3.40.50.720">
    <property type="entry name" value="NAD(P)-binding Rossmann-like Domain"/>
    <property type="match status" value="1"/>
</dbReference>
<organism evidence="5 6">
    <name type="scientific">Colletotrichum gloeosporioides (strain Cg-14)</name>
    <name type="common">Anthracnose fungus</name>
    <name type="synonym">Glomerella cingulata</name>
    <dbReference type="NCBI Taxonomy" id="1237896"/>
    <lineage>
        <taxon>Eukaryota</taxon>
        <taxon>Fungi</taxon>
        <taxon>Dikarya</taxon>
        <taxon>Ascomycota</taxon>
        <taxon>Pezizomycotina</taxon>
        <taxon>Sordariomycetes</taxon>
        <taxon>Hypocreomycetidae</taxon>
        <taxon>Glomerellales</taxon>
        <taxon>Glomerellaceae</taxon>
        <taxon>Colletotrichum</taxon>
        <taxon>Colletotrichum gloeosporioides species complex</taxon>
    </lineage>
</organism>
<accession>T0L6U0</accession>
<dbReference type="InterPro" id="IPR002347">
    <property type="entry name" value="SDR_fam"/>
</dbReference>
<evidence type="ECO:0000256" key="4">
    <source>
        <dbReference type="RuleBase" id="RU000363"/>
    </source>
</evidence>
<gene>
    <name evidence="5" type="ORF">CGLO_13583</name>
</gene>
<comment type="similarity">
    <text evidence="1 4">Belongs to the short-chain dehydrogenases/reductases (SDR) family.</text>
</comment>
<dbReference type="PANTHER" id="PTHR24320">
    <property type="entry name" value="RETINOL DEHYDROGENASE"/>
    <property type="match status" value="1"/>
</dbReference>
<dbReference type="PANTHER" id="PTHR24320:SF283">
    <property type="entry name" value="RETINOL DEHYDROGENASE 11"/>
    <property type="match status" value="1"/>
</dbReference>
<comment type="caution">
    <text evidence="5">The sequence shown here is derived from an EMBL/GenBank/DDBJ whole genome shotgun (WGS) entry which is preliminary data.</text>
</comment>
<evidence type="ECO:0000256" key="3">
    <source>
        <dbReference type="ARBA" id="ARBA00023002"/>
    </source>
</evidence>
<dbReference type="eggNOG" id="KOG1208">
    <property type="taxonomic scope" value="Eukaryota"/>
</dbReference>
<dbReference type="Proteomes" id="UP000015530">
    <property type="component" value="Unassembled WGS sequence"/>
</dbReference>
<sequence length="392" mass="42902">MSSQQPNQYTTQYVSVPRQHQGQTTTHFTYQHQGGSATLNTWLSQDESTYLGLITTYTMAPTYDNTTRASELVPTYAPYIAGKTILITGVSPGSLGEAFVKQVAVAKPSTFILAGRNLSKAQPLVDFLTSSHPDITVKPLTLDLTSLAQVREAASLVNSWPDVPHIDLLVNNAGIMAGPYALTEDGFESQFQTNYLSHFLLTNLLMPKILASPDPRIVNISSGAHRLGHIRWTDHAFDNGANYDCWTAYGQSKTATSLFAVALAGKLGASRGLHAFSLCPGFVNTNLLSAAHGADDIPALLESLRRVDAVMGTKYLWGMGGIAPKDMNQGVATHVYAAFDQELKQERNGEYLNHCRVADPYEEEVYCWATSKVDADMLWRLSEKLVGQEFGY</sequence>
<dbReference type="InterPro" id="IPR036291">
    <property type="entry name" value="NAD(P)-bd_dom_sf"/>
</dbReference>
<evidence type="ECO:0000313" key="6">
    <source>
        <dbReference type="Proteomes" id="UP000015530"/>
    </source>
</evidence>
<keyword evidence="3" id="KW-0560">Oxidoreductase</keyword>
<dbReference type="InterPro" id="IPR020904">
    <property type="entry name" value="Sc_DH/Rdtase_CS"/>
</dbReference>
<evidence type="ECO:0008006" key="7">
    <source>
        <dbReference type="Google" id="ProtNLM"/>
    </source>
</evidence>
<dbReference type="GO" id="GO:0016491">
    <property type="term" value="F:oxidoreductase activity"/>
    <property type="evidence" value="ECO:0007669"/>
    <property type="project" value="UniProtKB-KW"/>
</dbReference>
<name>T0L6U0_COLGC</name>
<dbReference type="SUPFAM" id="SSF51735">
    <property type="entry name" value="NAD(P)-binding Rossmann-fold domains"/>
    <property type="match status" value="1"/>
</dbReference>
<dbReference type="PROSITE" id="PS00061">
    <property type="entry name" value="ADH_SHORT"/>
    <property type="match status" value="1"/>
</dbReference>
<dbReference type="OMA" id="NQGVATH"/>
<dbReference type="HOGENOM" id="CLU_010194_44_0_1"/>
<evidence type="ECO:0000313" key="5">
    <source>
        <dbReference type="EMBL" id="EQB47291.1"/>
    </source>
</evidence>
<evidence type="ECO:0000256" key="2">
    <source>
        <dbReference type="ARBA" id="ARBA00022857"/>
    </source>
</evidence>
<dbReference type="PRINTS" id="PR00080">
    <property type="entry name" value="SDRFAMILY"/>
</dbReference>
<dbReference type="Pfam" id="PF00106">
    <property type="entry name" value="adh_short"/>
    <property type="match status" value="1"/>
</dbReference>
<reference evidence="6" key="1">
    <citation type="journal article" date="2013" name="Mol. Plant Microbe Interact.">
        <title>Global aspects of pacC regulation of pathogenicity genes in Colletotrichum gloeosporioides as revealed by transcriptome analysis.</title>
        <authorList>
            <person name="Alkan N."/>
            <person name="Meng X."/>
            <person name="Friedlander G."/>
            <person name="Reuveni E."/>
            <person name="Sukno S."/>
            <person name="Sherman A."/>
            <person name="Thon M."/>
            <person name="Fluhr R."/>
            <person name="Prusky D."/>
        </authorList>
    </citation>
    <scope>NUCLEOTIDE SEQUENCE [LARGE SCALE GENOMIC DNA]</scope>
    <source>
        <strain evidence="6">Cg-14</strain>
    </source>
</reference>
<dbReference type="PRINTS" id="PR00081">
    <property type="entry name" value="GDHRDH"/>
</dbReference>
<dbReference type="STRING" id="1237896.T0L6U0"/>